<dbReference type="Pfam" id="PF12802">
    <property type="entry name" value="MarR_2"/>
    <property type="match status" value="1"/>
</dbReference>
<dbReference type="STRING" id="1384459.GL4_2688"/>
<dbReference type="PANTHER" id="PTHR33164:SF44">
    <property type="entry name" value="TRANSCRIPTIONAL REGULATORY PROTEIN"/>
    <property type="match status" value="1"/>
</dbReference>
<dbReference type="PROSITE" id="PS01117">
    <property type="entry name" value="HTH_MARR_1"/>
    <property type="match status" value="1"/>
</dbReference>
<keyword evidence="2" id="KW-0238">DNA-binding</keyword>
<sequence length="199" mass="21844">MASSDTMSESSKTLSRAPVEDVPASPSEGLTEDNLHSFAELLFFAYRDFTGDPDAILKDFGFGRAHHRVLHFVRRNSGLRVADLLDILNITKQSLSRVLKQLIDQGYITQKAGASDRRERLLYPTERGRALAARLAAPQMVRLRTALEAAGPEAEPAIRRFLEAMINAEDRPKVSAITNPNPTHADPTPAGGKDEGKPI</sequence>
<dbReference type="KEGG" id="mcg:GL4_2688"/>
<dbReference type="InterPro" id="IPR036388">
    <property type="entry name" value="WH-like_DNA-bd_sf"/>
</dbReference>
<dbReference type="Gene3D" id="1.10.10.10">
    <property type="entry name" value="Winged helix-like DNA-binding domain superfamily/Winged helix DNA-binding domain"/>
    <property type="match status" value="1"/>
</dbReference>
<dbReference type="HOGENOM" id="CLU_102087_0_1_5"/>
<dbReference type="InterPro" id="IPR000835">
    <property type="entry name" value="HTH_MarR-typ"/>
</dbReference>
<evidence type="ECO:0000256" key="2">
    <source>
        <dbReference type="ARBA" id="ARBA00023125"/>
    </source>
</evidence>
<proteinExistence type="predicted"/>
<gene>
    <name evidence="6" type="ORF">GL4_2688</name>
</gene>
<keyword evidence="7" id="KW-1185">Reference proteome</keyword>
<protein>
    <submittedName>
        <fullName evidence="6">HTH-type transcriptional regulator PetP</fullName>
    </submittedName>
</protein>
<evidence type="ECO:0000256" key="4">
    <source>
        <dbReference type="SAM" id="MobiDB-lite"/>
    </source>
</evidence>
<evidence type="ECO:0000256" key="1">
    <source>
        <dbReference type="ARBA" id="ARBA00023015"/>
    </source>
</evidence>
<keyword evidence="3" id="KW-0804">Transcription</keyword>
<dbReference type="SUPFAM" id="SSF46785">
    <property type="entry name" value="Winged helix' DNA-binding domain"/>
    <property type="match status" value="1"/>
</dbReference>
<evidence type="ECO:0000259" key="5">
    <source>
        <dbReference type="PROSITE" id="PS50995"/>
    </source>
</evidence>
<dbReference type="EMBL" id="AP014648">
    <property type="protein sequence ID" value="BAQ18122.1"/>
    <property type="molecule type" value="Genomic_DNA"/>
</dbReference>
<dbReference type="InterPro" id="IPR023187">
    <property type="entry name" value="Tscrpt_reg_MarR-type_CS"/>
</dbReference>
<dbReference type="GO" id="GO:0003677">
    <property type="term" value="F:DNA binding"/>
    <property type="evidence" value="ECO:0007669"/>
    <property type="project" value="UniProtKB-KW"/>
</dbReference>
<evidence type="ECO:0000256" key="3">
    <source>
        <dbReference type="ARBA" id="ARBA00023163"/>
    </source>
</evidence>
<dbReference type="InterPro" id="IPR036390">
    <property type="entry name" value="WH_DNA-bd_sf"/>
</dbReference>
<feature type="region of interest" description="Disordered" evidence="4">
    <location>
        <begin position="171"/>
        <end position="199"/>
    </location>
</feature>
<dbReference type="Proteomes" id="UP000031643">
    <property type="component" value="Chromosome"/>
</dbReference>
<dbReference type="PANTHER" id="PTHR33164">
    <property type="entry name" value="TRANSCRIPTIONAL REGULATOR, MARR FAMILY"/>
    <property type="match status" value="1"/>
</dbReference>
<dbReference type="PROSITE" id="PS50995">
    <property type="entry name" value="HTH_MARR_2"/>
    <property type="match status" value="1"/>
</dbReference>
<reference evidence="6 7" key="1">
    <citation type="submission" date="2014-09" db="EMBL/GenBank/DDBJ databases">
        <title>Genome sequencing of Methyloceanibacter caenitepidi Gela4.</title>
        <authorList>
            <person name="Takeuchi M."/>
            <person name="Susumu S."/>
            <person name="Kamagata Y."/>
            <person name="Oshima K."/>
            <person name="Hattori M."/>
            <person name="Iwasaki W."/>
        </authorList>
    </citation>
    <scope>NUCLEOTIDE SEQUENCE [LARGE SCALE GENOMIC DNA]</scope>
    <source>
        <strain evidence="6 7">Gela4</strain>
    </source>
</reference>
<dbReference type="SMART" id="SM00347">
    <property type="entry name" value="HTH_MARR"/>
    <property type="match status" value="1"/>
</dbReference>
<dbReference type="AlphaFoldDB" id="A0A0A8K6F4"/>
<keyword evidence="1" id="KW-0805">Transcription regulation</keyword>
<evidence type="ECO:0000313" key="7">
    <source>
        <dbReference type="Proteomes" id="UP000031643"/>
    </source>
</evidence>
<feature type="domain" description="HTH marR-type" evidence="5">
    <location>
        <begin position="35"/>
        <end position="167"/>
    </location>
</feature>
<accession>A0A0A8K6F4</accession>
<evidence type="ECO:0000313" key="6">
    <source>
        <dbReference type="EMBL" id="BAQ18122.1"/>
    </source>
</evidence>
<name>A0A0A8K6F4_9HYPH</name>
<dbReference type="GO" id="GO:0003700">
    <property type="term" value="F:DNA-binding transcription factor activity"/>
    <property type="evidence" value="ECO:0007669"/>
    <property type="project" value="InterPro"/>
</dbReference>
<dbReference type="InterPro" id="IPR039422">
    <property type="entry name" value="MarR/SlyA-like"/>
</dbReference>
<organism evidence="6 7">
    <name type="scientific">Methyloceanibacter caenitepidi</name>
    <dbReference type="NCBI Taxonomy" id="1384459"/>
    <lineage>
        <taxon>Bacteria</taxon>
        <taxon>Pseudomonadati</taxon>
        <taxon>Pseudomonadota</taxon>
        <taxon>Alphaproteobacteria</taxon>
        <taxon>Hyphomicrobiales</taxon>
        <taxon>Hyphomicrobiaceae</taxon>
        <taxon>Methyloceanibacter</taxon>
    </lineage>
</organism>
<dbReference type="GO" id="GO:0006950">
    <property type="term" value="P:response to stress"/>
    <property type="evidence" value="ECO:0007669"/>
    <property type="project" value="TreeGrafter"/>
</dbReference>
<feature type="compositionally biased region" description="Polar residues" evidence="4">
    <location>
        <begin position="1"/>
        <end position="14"/>
    </location>
</feature>
<feature type="region of interest" description="Disordered" evidence="4">
    <location>
        <begin position="1"/>
        <end position="30"/>
    </location>
</feature>
<dbReference type="PRINTS" id="PR00598">
    <property type="entry name" value="HTHMARR"/>
</dbReference>